<dbReference type="AlphaFoldDB" id="A0AAV7TCF2"/>
<dbReference type="Proteomes" id="UP001066276">
    <property type="component" value="Chromosome 4_1"/>
</dbReference>
<sequence>MYLSLCCGYLNSMMYQILNSTAIGDCTVRRYCGQQDPTGNPDNIQHQRILPRGLQSGSPQAADLLKRVRPNPHGSAPCSAARPAYSGRPLELEPELCCRPRDAAPGRLWGRSDKVRGNSRKSSGVPWD</sequence>
<organism evidence="2 3">
    <name type="scientific">Pleurodeles waltl</name>
    <name type="common">Iberian ribbed newt</name>
    <dbReference type="NCBI Taxonomy" id="8319"/>
    <lineage>
        <taxon>Eukaryota</taxon>
        <taxon>Metazoa</taxon>
        <taxon>Chordata</taxon>
        <taxon>Craniata</taxon>
        <taxon>Vertebrata</taxon>
        <taxon>Euteleostomi</taxon>
        <taxon>Amphibia</taxon>
        <taxon>Batrachia</taxon>
        <taxon>Caudata</taxon>
        <taxon>Salamandroidea</taxon>
        <taxon>Salamandridae</taxon>
        <taxon>Pleurodelinae</taxon>
        <taxon>Pleurodeles</taxon>
    </lineage>
</organism>
<name>A0AAV7TCF2_PLEWA</name>
<reference evidence="2" key="1">
    <citation type="journal article" date="2022" name="bioRxiv">
        <title>Sequencing and chromosome-scale assembly of the giantPleurodeles waltlgenome.</title>
        <authorList>
            <person name="Brown T."/>
            <person name="Elewa A."/>
            <person name="Iarovenko S."/>
            <person name="Subramanian E."/>
            <person name="Araus A.J."/>
            <person name="Petzold A."/>
            <person name="Susuki M."/>
            <person name="Suzuki K.-i.T."/>
            <person name="Hayashi T."/>
            <person name="Toyoda A."/>
            <person name="Oliveira C."/>
            <person name="Osipova E."/>
            <person name="Leigh N.D."/>
            <person name="Simon A."/>
            <person name="Yun M.H."/>
        </authorList>
    </citation>
    <scope>NUCLEOTIDE SEQUENCE</scope>
    <source>
        <strain evidence="2">20211129_DDA</strain>
        <tissue evidence="2">Liver</tissue>
    </source>
</reference>
<comment type="caution">
    <text evidence="2">The sequence shown here is derived from an EMBL/GenBank/DDBJ whole genome shotgun (WGS) entry which is preliminary data.</text>
</comment>
<feature type="compositionally biased region" description="Basic and acidic residues" evidence="1">
    <location>
        <begin position="100"/>
        <end position="116"/>
    </location>
</feature>
<gene>
    <name evidence="2" type="ORF">NDU88_006114</name>
</gene>
<evidence type="ECO:0000313" key="2">
    <source>
        <dbReference type="EMBL" id="KAJ1174292.1"/>
    </source>
</evidence>
<evidence type="ECO:0000256" key="1">
    <source>
        <dbReference type="SAM" id="MobiDB-lite"/>
    </source>
</evidence>
<accession>A0AAV7TCF2</accession>
<feature type="region of interest" description="Disordered" evidence="1">
    <location>
        <begin position="100"/>
        <end position="128"/>
    </location>
</feature>
<dbReference type="EMBL" id="JANPWB010000007">
    <property type="protein sequence ID" value="KAJ1174292.1"/>
    <property type="molecule type" value="Genomic_DNA"/>
</dbReference>
<proteinExistence type="predicted"/>
<protein>
    <submittedName>
        <fullName evidence="2">Uncharacterized protein</fullName>
    </submittedName>
</protein>
<keyword evidence="3" id="KW-1185">Reference proteome</keyword>
<evidence type="ECO:0000313" key="3">
    <source>
        <dbReference type="Proteomes" id="UP001066276"/>
    </source>
</evidence>